<evidence type="ECO:0000256" key="1">
    <source>
        <dbReference type="SAM" id="SignalP"/>
    </source>
</evidence>
<evidence type="ECO:0000313" key="2">
    <source>
        <dbReference type="EMBL" id="MCY0096086.1"/>
    </source>
</evidence>
<name>A0ABT3YJK8_9HYPH</name>
<gene>
    <name evidence="2" type="ORF">OEG82_19000</name>
</gene>
<reference evidence="2" key="1">
    <citation type="submission" date="2022-10" db="EMBL/GenBank/DDBJ databases">
        <title>Hoeflea sp. J2-29, isolated from marine algae.</title>
        <authorList>
            <person name="Kristyanto S."/>
            <person name="Kim J.M."/>
            <person name="Jeon C.O."/>
        </authorList>
    </citation>
    <scope>NUCLEOTIDE SEQUENCE</scope>
    <source>
        <strain evidence="2">J2-29</strain>
    </source>
</reference>
<feature type="chain" id="PRO_5047372590" description="Antifreeze protein" evidence="1">
    <location>
        <begin position="28"/>
        <end position="124"/>
    </location>
</feature>
<organism evidence="2 3">
    <name type="scientific">Hoeflea ulvae</name>
    <dbReference type="NCBI Taxonomy" id="2983764"/>
    <lineage>
        <taxon>Bacteria</taxon>
        <taxon>Pseudomonadati</taxon>
        <taxon>Pseudomonadota</taxon>
        <taxon>Alphaproteobacteria</taxon>
        <taxon>Hyphomicrobiales</taxon>
        <taxon>Rhizobiaceae</taxon>
        <taxon>Hoeflea</taxon>
    </lineage>
</organism>
<evidence type="ECO:0008006" key="4">
    <source>
        <dbReference type="Google" id="ProtNLM"/>
    </source>
</evidence>
<dbReference type="RefSeq" id="WP_267613933.1">
    <property type="nucleotide sequence ID" value="NZ_JAOVZQ010000001.1"/>
</dbReference>
<keyword evidence="3" id="KW-1185">Reference proteome</keyword>
<protein>
    <recommendedName>
        <fullName evidence="4">Antifreeze protein</fullName>
    </recommendedName>
</protein>
<sequence length="124" mass="13431">MTSFIRTTLAALVVATAGVAASAPAQAGGVGIEFSIGGPAGGIVIRDQDRRGGWNRFEEHRGGRDRDACQARRALGKAADMGLRRAEIVRSGRNRVVVEGFRHRRPVRVAFANERHCPVIGWDR</sequence>
<keyword evidence="1" id="KW-0732">Signal</keyword>
<dbReference type="Proteomes" id="UP001081283">
    <property type="component" value="Unassembled WGS sequence"/>
</dbReference>
<feature type="signal peptide" evidence="1">
    <location>
        <begin position="1"/>
        <end position="27"/>
    </location>
</feature>
<dbReference type="EMBL" id="JAOVZQ010000001">
    <property type="protein sequence ID" value="MCY0096086.1"/>
    <property type="molecule type" value="Genomic_DNA"/>
</dbReference>
<accession>A0ABT3YJK8</accession>
<evidence type="ECO:0000313" key="3">
    <source>
        <dbReference type="Proteomes" id="UP001081283"/>
    </source>
</evidence>
<proteinExistence type="predicted"/>
<comment type="caution">
    <text evidence="2">The sequence shown here is derived from an EMBL/GenBank/DDBJ whole genome shotgun (WGS) entry which is preliminary data.</text>
</comment>